<dbReference type="Pfam" id="PF01320">
    <property type="entry name" value="Colicin_Pyocin"/>
    <property type="match status" value="1"/>
</dbReference>
<dbReference type="EMBL" id="CP036268">
    <property type="protein sequence ID" value="QDT38346.1"/>
    <property type="molecule type" value="Genomic_DNA"/>
</dbReference>
<gene>
    <name evidence="3" type="primary">imm</name>
    <name evidence="3" type="ORF">Pan189_27370</name>
</gene>
<keyword evidence="2" id="KW-0079">Bacteriocin immunity</keyword>
<dbReference type="GO" id="GO:0030153">
    <property type="term" value="P:bacteriocin immunity"/>
    <property type="evidence" value="ECO:0007669"/>
    <property type="project" value="UniProtKB-KW"/>
</dbReference>
<dbReference type="AlphaFoldDB" id="A0A517R381"/>
<proteinExistence type="inferred from homology"/>
<dbReference type="Proteomes" id="UP000317318">
    <property type="component" value="Chromosome"/>
</dbReference>
<sequence>MSRKLDRRQLIELVTRLMRSYGTEDDIDVMIDQFEQNVPHPEPSDLIFYPQREMSAEEIVDMAINYKPIVLD</sequence>
<reference evidence="3 4" key="1">
    <citation type="submission" date="2019-02" db="EMBL/GenBank/DDBJ databases">
        <title>Deep-cultivation of Planctomycetes and their phenomic and genomic characterization uncovers novel biology.</title>
        <authorList>
            <person name="Wiegand S."/>
            <person name="Jogler M."/>
            <person name="Boedeker C."/>
            <person name="Pinto D."/>
            <person name="Vollmers J."/>
            <person name="Rivas-Marin E."/>
            <person name="Kohn T."/>
            <person name="Peeters S.H."/>
            <person name="Heuer A."/>
            <person name="Rast P."/>
            <person name="Oberbeckmann S."/>
            <person name="Bunk B."/>
            <person name="Jeske O."/>
            <person name="Meyerdierks A."/>
            <person name="Storesund J.E."/>
            <person name="Kallscheuer N."/>
            <person name="Luecker S."/>
            <person name="Lage O.M."/>
            <person name="Pohl T."/>
            <person name="Merkel B.J."/>
            <person name="Hornburger P."/>
            <person name="Mueller R.-W."/>
            <person name="Bruemmer F."/>
            <person name="Labrenz M."/>
            <person name="Spormann A.M."/>
            <person name="Op den Camp H."/>
            <person name="Overmann J."/>
            <person name="Amann R."/>
            <person name="Jetten M.S.M."/>
            <person name="Mascher T."/>
            <person name="Medema M.H."/>
            <person name="Devos D.P."/>
            <person name="Kaster A.-K."/>
            <person name="Ovreas L."/>
            <person name="Rohde M."/>
            <person name="Galperin M.Y."/>
            <person name="Jogler C."/>
        </authorList>
    </citation>
    <scope>NUCLEOTIDE SEQUENCE [LARGE SCALE GENOMIC DNA]</scope>
    <source>
        <strain evidence="3 4">Pan189</strain>
    </source>
</reference>
<dbReference type="Gene3D" id="1.10.1200.20">
    <property type="entry name" value="Colicin E immunity protein"/>
    <property type="match status" value="1"/>
</dbReference>
<dbReference type="OrthoDB" id="6555806at2"/>
<evidence type="ECO:0000313" key="4">
    <source>
        <dbReference type="Proteomes" id="UP000317318"/>
    </source>
</evidence>
<comment type="similarity">
    <text evidence="1">Belongs to the colicins ColE2/ColE8/ColE9 and pyocins S1/S2 family.</text>
</comment>
<organism evidence="3 4">
    <name type="scientific">Stratiformator vulcanicus</name>
    <dbReference type="NCBI Taxonomy" id="2527980"/>
    <lineage>
        <taxon>Bacteria</taxon>
        <taxon>Pseudomonadati</taxon>
        <taxon>Planctomycetota</taxon>
        <taxon>Planctomycetia</taxon>
        <taxon>Planctomycetales</taxon>
        <taxon>Planctomycetaceae</taxon>
        <taxon>Stratiformator</taxon>
    </lineage>
</organism>
<dbReference type="InterPro" id="IPR000290">
    <property type="entry name" value="Colicin_pyocin"/>
</dbReference>
<dbReference type="SUPFAM" id="SSF47345">
    <property type="entry name" value="Colicin E immunity proteins"/>
    <property type="match status" value="1"/>
</dbReference>
<keyword evidence="4" id="KW-1185">Reference proteome</keyword>
<dbReference type="GO" id="GO:0015643">
    <property type="term" value="F:toxic substance binding"/>
    <property type="evidence" value="ECO:0007669"/>
    <property type="project" value="InterPro"/>
</dbReference>
<name>A0A517R381_9PLAN</name>
<evidence type="ECO:0000313" key="3">
    <source>
        <dbReference type="EMBL" id="QDT38346.1"/>
    </source>
</evidence>
<accession>A0A517R381</accession>
<dbReference type="InterPro" id="IPR035900">
    <property type="entry name" value="Colicin_E_sf"/>
</dbReference>
<evidence type="ECO:0000256" key="1">
    <source>
        <dbReference type="ARBA" id="ARBA00009346"/>
    </source>
</evidence>
<protein>
    <submittedName>
        <fullName evidence="3">Colicin-E2 immunity protein</fullName>
    </submittedName>
</protein>
<dbReference type="RefSeq" id="WP_145364467.1">
    <property type="nucleotide sequence ID" value="NZ_CP036268.1"/>
</dbReference>
<dbReference type="KEGG" id="svp:Pan189_27370"/>
<evidence type="ECO:0000256" key="2">
    <source>
        <dbReference type="ARBA" id="ARBA00023025"/>
    </source>
</evidence>